<name>A0A815STM2_ADIRI</name>
<evidence type="ECO:0000259" key="6">
    <source>
        <dbReference type="PROSITE" id="PS50076"/>
    </source>
</evidence>
<proteinExistence type="predicted"/>
<feature type="domain" description="FYVE-type" evidence="7">
    <location>
        <begin position="359"/>
        <end position="419"/>
    </location>
</feature>
<dbReference type="Proteomes" id="UP000663828">
    <property type="component" value="Unassembled WGS sequence"/>
</dbReference>
<evidence type="ECO:0000256" key="2">
    <source>
        <dbReference type="ARBA" id="ARBA00022771"/>
    </source>
</evidence>
<dbReference type="Proteomes" id="UP000663852">
    <property type="component" value="Unassembled WGS sequence"/>
</dbReference>
<dbReference type="GO" id="GO:0031072">
    <property type="term" value="F:heat shock protein binding"/>
    <property type="evidence" value="ECO:0007669"/>
    <property type="project" value="TreeGrafter"/>
</dbReference>
<dbReference type="Gene3D" id="1.10.287.110">
    <property type="entry name" value="DnaJ domain"/>
    <property type="match status" value="1"/>
</dbReference>
<feature type="compositionally biased region" description="Basic and acidic residues" evidence="5">
    <location>
        <begin position="80"/>
        <end position="94"/>
    </location>
</feature>
<protein>
    <recommendedName>
        <fullName evidence="12">J domain-containing protein</fullName>
    </recommendedName>
</protein>
<keyword evidence="2 4" id="KW-0863">Zinc-finger</keyword>
<dbReference type="InterPro" id="IPR013083">
    <property type="entry name" value="Znf_RING/FYVE/PHD"/>
</dbReference>
<dbReference type="Gene3D" id="3.30.40.10">
    <property type="entry name" value="Zinc/RING finger domain, C3HC4 (zinc finger)"/>
    <property type="match status" value="1"/>
</dbReference>
<feature type="region of interest" description="Disordered" evidence="5">
    <location>
        <begin position="1798"/>
        <end position="1828"/>
    </location>
</feature>
<dbReference type="CDD" id="cd06257">
    <property type="entry name" value="DnaJ"/>
    <property type="match status" value="1"/>
</dbReference>
<dbReference type="Pfam" id="PF01363">
    <property type="entry name" value="FYVE"/>
    <property type="match status" value="1"/>
</dbReference>
<comment type="caution">
    <text evidence="9">The sequence shown here is derived from an EMBL/GenBank/DDBJ whole genome shotgun (WGS) entry which is preliminary data.</text>
</comment>
<evidence type="ECO:0000256" key="3">
    <source>
        <dbReference type="ARBA" id="ARBA00022833"/>
    </source>
</evidence>
<evidence type="ECO:0000313" key="9">
    <source>
        <dbReference type="EMBL" id="CAF1496071.1"/>
    </source>
</evidence>
<evidence type="ECO:0000256" key="5">
    <source>
        <dbReference type="SAM" id="MobiDB-lite"/>
    </source>
</evidence>
<feature type="region of interest" description="Disordered" evidence="5">
    <location>
        <begin position="1762"/>
        <end position="1783"/>
    </location>
</feature>
<dbReference type="OrthoDB" id="10032891at2759"/>
<keyword evidence="1" id="KW-0479">Metal-binding</keyword>
<feature type="compositionally biased region" description="Basic and acidic residues" evidence="5">
    <location>
        <begin position="1852"/>
        <end position="1862"/>
    </location>
</feature>
<evidence type="ECO:0000313" key="10">
    <source>
        <dbReference type="Proteomes" id="UP000663828"/>
    </source>
</evidence>
<reference evidence="9" key="1">
    <citation type="submission" date="2021-02" db="EMBL/GenBank/DDBJ databases">
        <authorList>
            <person name="Nowell W R."/>
        </authorList>
    </citation>
    <scope>NUCLEOTIDE SEQUENCE</scope>
</reference>
<dbReference type="EMBL" id="CAJNOR010003604">
    <property type="protein sequence ID" value="CAF1429829.1"/>
    <property type="molecule type" value="Genomic_DNA"/>
</dbReference>
<sequence>MSIDEENESDDLQTRLLNIDENDFYELLDVCPNATQTEIRNAYKKRALEWHPDRNVNSSVNTTKLFQALRRAYETLSSETGKKEYDDTTDASRDNDDEDDVTLFGASDTSTLHMGRKISDTFREQIDEYIATYQNVIIVDNYSDKINEILQKFQNTMKSNIEVDRYIYCNTCHQTSLDKYRHHKQNVQSYATFFANTKSILLEEVIDPSIWHWQSIKTTTMYLSLWNDYQQWNSVKQMIEKIEQPVEIIRQSLKNQYWSRYIEKYQNEKQILSALPEKLSYISPVNVLPDSNDTEQLKSIFDEYNRDEEPDVFTKFKLTSNDQRTTTENKYCLVAPSTKHKYIDVNDFYFPIQDPPSRRNDVSHCRECEIQFTFFLRRHTCRMCSEQYCAKCLSFQRIPQFGYIAKPVRICVQCSIRKELLIYETLLTHTKRLIETNKIEYLSNYLALVYRYQTAGNEAFYRQTGDQYYSLKRYSLAVQCFIYAGISDDEWFQYAQELCAMTEYTYAFTCLNQCQHSEQFWLNQASQTNDVALIVLCYARIKLTIEQFFEIVTKTDPTYIDKCIFFLLYMDYVYKDHSLDWKNLGSNFLLDRTSSPKSGDLLMFVFVLHGQITLDDWIRIAEQLSTTEQFDKLAYLLSYLYDQRIVLSASADPYIFNFTKILRTLSTSPLMLDDWLNEVCLYKEIRAITTALSFIHVYQYTLWGTYKQKYINDKQYYKVMMCHKMVEQLSSSMNRNDISWFMNGIEDENSMVFELCNGVQRPDWIELGNRYFNEERYTIALNCYLTCEKEQIDQIILEQAQKSSPELLLYYVVVYKRLSAKNSKMLSKDKTSVCNDTFYNICKFLSTQGNEHVKELIVSAMKSYDPAATHNMAENPYLFKFHLLLLNEIQKMNADRQYDDLINGGVHTLMSLENKAAESTKTLIAMQKPLLEKINSEVYNELKAATYKSCQEMIDILLDSNNYFPEQLENVYHQCLGRLKLDELQPLEYRAKMYLIRAMIYKLANKPIESSQMIHQALLTHPYEDLIHSIITFVNHSHFHSTLQAALIDGLAQNSFSLADINPPTLSMNLTFLRSTDRLRTVRRYERAILKRLADKDPLQAAMSYIDLNMATDGDSTSYTSNLILACLYLYKAMTLPNKSMAEIYAYRSVLCDILVQLFVLARSYLPLYAQMHLYTISLTLLLRSNELFKSHFTKSTLVLPKPQSTDELIIGNCYETLIEEIMKNIVQISKVTPFTHVPISTTYDMIYLNYAGDEFLSTYLKQMTSKNSMYQYYFFEGIWKGWIRDEEFEEERIQCMYALLDERHFNMNDVENLLNWLLLPRTVDGWLWSGKHRLQLSESSYSRVAGIILNSDTGDIDFLFKEATNTEHHLFDMNDVVDILTNGIVHAAFTLDPPSLDYHSHPFNEMKYIPRRLSSSSNYLSTLLHADYLLKMFSTATEICGQSPFEMRSADVALMSRLPAHIRDKFKAILEQKNQGLHGDVIHRYWIQAGIVSIKETFHRGFFGLGRTNENILKIYIADDLKMSVRKHRMRYDERGNLIDDKDDLENDQSPEAEFARTFTKYYDDIGEYFPELLRLKELLKLGALSLFLQERYAQMNAFISAVENDTKLNEALTGIRHELGQYPTYNQKIDDEIVATLSNRLCKEFFCRKNDLKSYIIHYLTYGNQRELIKFLKQSLIQHKTKLKTTMDKLKIYIQSDHLEDHDNDKEGFSNDPSQCAWVPAVFSNREMSRIRVYGGVNNILDIRKVENIDPMKSIKTVNAQKSFEKSIQKRSQSNNNNQQRMGNYVYYLKRELVSTGPGGPRTADGGKDGGRNGKGKDMSSIKQASTNQFQKAIEAGKLPKIFDRVDKGNPNHGEKDHVHFKNKGALNKDGTWKHKPKVEDISKIFTAEVKKLLLKHGWTLPEGVDPP</sequence>
<dbReference type="SMART" id="SM00271">
    <property type="entry name" value="DnaJ"/>
    <property type="match status" value="1"/>
</dbReference>
<dbReference type="InterPro" id="IPR036869">
    <property type="entry name" value="J_dom_sf"/>
</dbReference>
<feature type="domain" description="J" evidence="6">
    <location>
        <begin position="23"/>
        <end position="89"/>
    </location>
</feature>
<gene>
    <name evidence="9" type="ORF">EDS130_LOCUS42324</name>
    <name evidence="8" type="ORF">XAT740_LOCUS35708</name>
</gene>
<keyword evidence="3" id="KW-0862">Zinc</keyword>
<evidence type="ECO:0008006" key="12">
    <source>
        <dbReference type="Google" id="ProtNLM"/>
    </source>
</evidence>
<dbReference type="InterPro" id="IPR011011">
    <property type="entry name" value="Znf_FYVE_PHD"/>
</dbReference>
<dbReference type="SUPFAM" id="SSF46565">
    <property type="entry name" value="Chaperone J-domain"/>
    <property type="match status" value="1"/>
</dbReference>
<dbReference type="SUPFAM" id="SSF57903">
    <property type="entry name" value="FYVE/PHD zinc finger"/>
    <property type="match status" value="1"/>
</dbReference>
<evidence type="ECO:0000256" key="1">
    <source>
        <dbReference type="ARBA" id="ARBA00022723"/>
    </source>
</evidence>
<dbReference type="PRINTS" id="PR00625">
    <property type="entry name" value="JDOMAIN"/>
</dbReference>
<feature type="region of interest" description="Disordered" evidence="5">
    <location>
        <begin position="77"/>
        <end position="101"/>
    </location>
</feature>
<evidence type="ECO:0000313" key="8">
    <source>
        <dbReference type="EMBL" id="CAF1429829.1"/>
    </source>
</evidence>
<organism evidence="9 11">
    <name type="scientific">Adineta ricciae</name>
    <name type="common">Rotifer</name>
    <dbReference type="NCBI Taxonomy" id="249248"/>
    <lineage>
        <taxon>Eukaryota</taxon>
        <taxon>Metazoa</taxon>
        <taxon>Spiralia</taxon>
        <taxon>Gnathifera</taxon>
        <taxon>Rotifera</taxon>
        <taxon>Eurotatoria</taxon>
        <taxon>Bdelloidea</taxon>
        <taxon>Adinetida</taxon>
        <taxon>Adinetidae</taxon>
        <taxon>Adineta</taxon>
    </lineage>
</organism>
<evidence type="ECO:0000313" key="11">
    <source>
        <dbReference type="Proteomes" id="UP000663852"/>
    </source>
</evidence>
<feature type="region of interest" description="Disordered" evidence="5">
    <location>
        <begin position="1852"/>
        <end position="1875"/>
    </location>
</feature>
<feature type="compositionally biased region" description="Basic and acidic residues" evidence="5">
    <location>
        <begin position="1807"/>
        <end position="1822"/>
    </location>
</feature>
<dbReference type="CDD" id="cd00065">
    <property type="entry name" value="FYVE_like_SF"/>
    <property type="match status" value="1"/>
</dbReference>
<dbReference type="PANTHER" id="PTHR44144">
    <property type="entry name" value="DNAJ HOMOLOG SUBFAMILY C MEMBER 9"/>
    <property type="match status" value="1"/>
</dbReference>
<dbReference type="SMART" id="SM00064">
    <property type="entry name" value="FYVE"/>
    <property type="match status" value="1"/>
</dbReference>
<evidence type="ECO:0000259" key="7">
    <source>
        <dbReference type="PROSITE" id="PS50178"/>
    </source>
</evidence>
<dbReference type="PROSITE" id="PS50076">
    <property type="entry name" value="DNAJ_2"/>
    <property type="match status" value="1"/>
</dbReference>
<dbReference type="GO" id="GO:0005737">
    <property type="term" value="C:cytoplasm"/>
    <property type="evidence" value="ECO:0007669"/>
    <property type="project" value="TreeGrafter"/>
</dbReference>
<dbReference type="InterPro" id="IPR017455">
    <property type="entry name" value="Znf_FYVE-rel"/>
</dbReference>
<dbReference type="EMBL" id="CAJNOJ010000609">
    <property type="protein sequence ID" value="CAF1496071.1"/>
    <property type="molecule type" value="Genomic_DNA"/>
</dbReference>
<dbReference type="Pfam" id="PF00226">
    <property type="entry name" value="DnaJ"/>
    <property type="match status" value="1"/>
</dbReference>
<accession>A0A815STM2</accession>
<keyword evidence="10" id="KW-1185">Reference proteome</keyword>
<dbReference type="InterPro" id="IPR052594">
    <property type="entry name" value="J_domain-containing_protein"/>
</dbReference>
<dbReference type="PROSITE" id="PS50178">
    <property type="entry name" value="ZF_FYVE"/>
    <property type="match status" value="1"/>
</dbReference>
<dbReference type="PANTHER" id="PTHR44144:SF1">
    <property type="entry name" value="DNAJ HOMOLOG SUBFAMILY C MEMBER 9"/>
    <property type="match status" value="1"/>
</dbReference>
<evidence type="ECO:0000256" key="4">
    <source>
        <dbReference type="PROSITE-ProRule" id="PRU00091"/>
    </source>
</evidence>
<dbReference type="InterPro" id="IPR000306">
    <property type="entry name" value="Znf_FYVE"/>
</dbReference>
<dbReference type="GO" id="GO:0008270">
    <property type="term" value="F:zinc ion binding"/>
    <property type="evidence" value="ECO:0007669"/>
    <property type="project" value="UniProtKB-KW"/>
</dbReference>
<dbReference type="GO" id="GO:0005634">
    <property type="term" value="C:nucleus"/>
    <property type="evidence" value="ECO:0007669"/>
    <property type="project" value="TreeGrafter"/>
</dbReference>
<dbReference type="InterPro" id="IPR001623">
    <property type="entry name" value="DnaJ_domain"/>
</dbReference>
<feature type="compositionally biased region" description="Low complexity" evidence="5">
    <location>
        <begin position="1772"/>
        <end position="1783"/>
    </location>
</feature>